<name>A0A5J5CYC6_9PERO</name>
<protein>
    <submittedName>
        <fullName evidence="1">Uncharacterized protein</fullName>
    </submittedName>
</protein>
<evidence type="ECO:0000313" key="2">
    <source>
        <dbReference type="Proteomes" id="UP000327493"/>
    </source>
</evidence>
<dbReference type="EMBL" id="VOFY01000015">
    <property type="protein sequence ID" value="KAA8585696.1"/>
    <property type="molecule type" value="Genomic_DNA"/>
</dbReference>
<dbReference type="AlphaFoldDB" id="A0A5J5CYC6"/>
<evidence type="ECO:0000313" key="1">
    <source>
        <dbReference type="EMBL" id="KAA8585696.1"/>
    </source>
</evidence>
<accession>A0A5J5CYC6</accession>
<reference evidence="1 2" key="1">
    <citation type="submission" date="2019-08" db="EMBL/GenBank/DDBJ databases">
        <title>A chromosome-level genome assembly, high-density linkage maps, and genome scans reveal the genomic architecture of hybrid incompatibilities underlying speciation via character displacement in darters (Percidae: Etheostominae).</title>
        <authorList>
            <person name="Moran R.L."/>
            <person name="Catchen J.M."/>
            <person name="Fuller R.C."/>
        </authorList>
    </citation>
    <scope>NUCLEOTIDE SEQUENCE [LARGE SCALE GENOMIC DNA]</scope>
    <source>
        <strain evidence="1">EspeVRDwgs_2016</strain>
        <tissue evidence="1">Muscle</tissue>
    </source>
</reference>
<gene>
    <name evidence="1" type="ORF">FQN60_004390</name>
</gene>
<organism evidence="1 2">
    <name type="scientific">Etheostoma spectabile</name>
    <name type="common">orangethroat darter</name>
    <dbReference type="NCBI Taxonomy" id="54343"/>
    <lineage>
        <taxon>Eukaryota</taxon>
        <taxon>Metazoa</taxon>
        <taxon>Chordata</taxon>
        <taxon>Craniata</taxon>
        <taxon>Vertebrata</taxon>
        <taxon>Euteleostomi</taxon>
        <taxon>Actinopterygii</taxon>
        <taxon>Neopterygii</taxon>
        <taxon>Teleostei</taxon>
        <taxon>Neoteleostei</taxon>
        <taxon>Acanthomorphata</taxon>
        <taxon>Eupercaria</taxon>
        <taxon>Perciformes</taxon>
        <taxon>Percoidei</taxon>
        <taxon>Percidae</taxon>
        <taxon>Etheostomatinae</taxon>
        <taxon>Etheostoma</taxon>
    </lineage>
</organism>
<proteinExistence type="predicted"/>
<keyword evidence="2" id="KW-1185">Reference proteome</keyword>
<sequence length="361" mass="40240">MRSKKNAILTPKLGKKTRLRHKDSMAEQIMFTQDNRDRIHAVENSFGPKGKPLSKPVGSSVEEKQMRCSPREMIFCFLFQRPFRMMLPYTSTSLKRKKTLGCGPRRLSFISRPSPIRTRPGLDKGFPFGPNEFSTAWIRSRHTASCGDASQVDGSSHFKLLGGAFTGSLLKLAPVDVGDEAIDLHLKHAVPLRDHCPTTCGGREKDRGTNILQIAPHLPLVLGLDLEDLHFPLLPSVQPLGFLAAPLVLLGPGVAQDHRLVLQHVLYLTVRVLPNAVLQEGLGEGLGFSPIQRLEKEGCGQRCQISFTRSWGILARTSASVEQDKQDYCYTPDLSNWPRMQEVLLGQRRPRQPASNTHEKS</sequence>
<comment type="caution">
    <text evidence="1">The sequence shown here is derived from an EMBL/GenBank/DDBJ whole genome shotgun (WGS) entry which is preliminary data.</text>
</comment>
<dbReference type="Proteomes" id="UP000327493">
    <property type="component" value="Chromosome 15"/>
</dbReference>